<dbReference type="AlphaFoldDB" id="A0A1M5MSV4"/>
<sequence length="24" mass="2804">RSIIDDDIGKVEIENKESEQIILF</sequence>
<dbReference type="Proteomes" id="UP000243255">
    <property type="component" value="Unassembled WGS sequence"/>
</dbReference>
<gene>
    <name evidence="1" type="ORF">SAMN04488530_1081</name>
</gene>
<protein>
    <submittedName>
        <fullName evidence="1">Uncharacterized protein</fullName>
    </submittedName>
</protein>
<organism evidence="1 2">
    <name type="scientific">Asaccharospora irregularis DSM 2635</name>
    <dbReference type="NCBI Taxonomy" id="1121321"/>
    <lineage>
        <taxon>Bacteria</taxon>
        <taxon>Bacillati</taxon>
        <taxon>Bacillota</taxon>
        <taxon>Clostridia</taxon>
        <taxon>Peptostreptococcales</taxon>
        <taxon>Peptostreptococcaceae</taxon>
        <taxon>Asaccharospora</taxon>
    </lineage>
</organism>
<keyword evidence="2" id="KW-1185">Reference proteome</keyword>
<reference evidence="2" key="1">
    <citation type="submission" date="2016-11" db="EMBL/GenBank/DDBJ databases">
        <authorList>
            <person name="Varghese N."/>
            <person name="Submissions S."/>
        </authorList>
    </citation>
    <scope>NUCLEOTIDE SEQUENCE [LARGE SCALE GENOMIC DNA]</scope>
    <source>
        <strain evidence="2">DSM 2635</strain>
    </source>
</reference>
<proteinExistence type="predicted"/>
<evidence type="ECO:0000313" key="1">
    <source>
        <dbReference type="EMBL" id="SHG80341.1"/>
    </source>
</evidence>
<accession>A0A1M5MSV4</accession>
<evidence type="ECO:0000313" key="2">
    <source>
        <dbReference type="Proteomes" id="UP000243255"/>
    </source>
</evidence>
<feature type="non-terminal residue" evidence="1">
    <location>
        <position position="1"/>
    </location>
</feature>
<name>A0A1M5MSV4_9FIRM</name>
<dbReference type="EMBL" id="FQWX01000008">
    <property type="protein sequence ID" value="SHG80341.1"/>
    <property type="molecule type" value="Genomic_DNA"/>
</dbReference>